<dbReference type="EC" id="6.5.1.1" evidence="2"/>
<dbReference type="GO" id="GO:0003910">
    <property type="term" value="F:DNA ligase (ATP) activity"/>
    <property type="evidence" value="ECO:0007669"/>
    <property type="project" value="UniProtKB-EC"/>
</dbReference>
<dbReference type="PANTHER" id="PTHR42705">
    <property type="entry name" value="BIFUNCTIONAL NON-HOMOLOGOUS END JOINING PROTEIN LIGD"/>
    <property type="match status" value="1"/>
</dbReference>
<dbReference type="CDD" id="cd04861">
    <property type="entry name" value="LigD_Pol_like"/>
    <property type="match status" value="1"/>
</dbReference>
<keyword evidence="3" id="KW-1185">Reference proteome</keyword>
<dbReference type="PANTHER" id="PTHR42705:SF2">
    <property type="entry name" value="BIFUNCTIONAL NON-HOMOLOGOUS END JOINING PROTEIN LIGD"/>
    <property type="match status" value="1"/>
</dbReference>
<sequence>MKIIGIDISHADKLLYPDDKISKREVVEYFYKISDYLLPFVQKRPITLKRYPDGINEKGFYNKHRPNYFPDFIKEFTVPTLQDNSEMKMAGISSKKALVYLAGQDVLELHISLSTISSIEKPDQIIFDFDPQDDDFEKVREAAFTLKKILEEYDLTTFVKTSGSRGLHVHLPLKTHYKFDKIKTISRKIAEKLHQKCPKITTLEQRKDKRGNKVFIDFLRNDYAMTAITPYSLRARKGAPIATPLEWDELNNNSLNPRSYHLKNIFQRLEKKANPWKNFNKYNRNVDLYDLLRLLSS</sequence>
<comment type="caution">
    <text evidence="2">The sequence shown here is derived from an EMBL/GenBank/DDBJ whole genome shotgun (WGS) entry which is preliminary data.</text>
</comment>
<dbReference type="OrthoDB" id="9802472at2"/>
<dbReference type="Gene3D" id="3.90.920.10">
    <property type="entry name" value="DNA primase, PRIM domain"/>
    <property type="match status" value="1"/>
</dbReference>
<dbReference type="EMBL" id="LNYU01000083">
    <property type="protein sequence ID" value="KTD56310.1"/>
    <property type="molecule type" value="Genomic_DNA"/>
</dbReference>
<reference evidence="2 3" key="1">
    <citation type="submission" date="2015-11" db="EMBL/GenBank/DDBJ databases">
        <title>Genomic analysis of 38 Legionella species identifies large and diverse effector repertoires.</title>
        <authorList>
            <person name="Burstein D."/>
            <person name="Amaro F."/>
            <person name="Zusman T."/>
            <person name="Lifshitz Z."/>
            <person name="Cohen O."/>
            <person name="Gilbert J.A."/>
            <person name="Pupko T."/>
            <person name="Shuman H.A."/>
            <person name="Segal G."/>
        </authorList>
    </citation>
    <scope>NUCLEOTIDE SEQUENCE [LARGE SCALE GENOMIC DNA]</scope>
    <source>
        <strain evidence="2 3">SC-63-C7</strain>
    </source>
</reference>
<organism evidence="2 3">
    <name type="scientific">Legionella santicrucis</name>
    <dbReference type="NCBI Taxonomy" id="45074"/>
    <lineage>
        <taxon>Bacteria</taxon>
        <taxon>Pseudomonadati</taxon>
        <taxon>Pseudomonadota</taxon>
        <taxon>Gammaproteobacteria</taxon>
        <taxon>Legionellales</taxon>
        <taxon>Legionellaceae</taxon>
        <taxon>Legionella</taxon>
    </lineage>
</organism>
<dbReference type="STRING" id="45074.Lsan_2998"/>
<dbReference type="Pfam" id="PF21686">
    <property type="entry name" value="LigD_Prim-Pol"/>
    <property type="match status" value="1"/>
</dbReference>
<dbReference type="AlphaFoldDB" id="A0A0W0YIC0"/>
<dbReference type="SUPFAM" id="SSF56747">
    <property type="entry name" value="Prim-pol domain"/>
    <property type="match status" value="1"/>
</dbReference>
<protein>
    <submittedName>
        <fullName evidence="2">Putative ATP-dependent DNA ligase YkoU</fullName>
        <ecNumber evidence="2">6.5.1.1</ecNumber>
    </submittedName>
</protein>
<gene>
    <name evidence="2" type="primary">ykoU_1</name>
    <name evidence="2" type="ORF">Lsan_2998</name>
</gene>
<dbReference type="PATRIC" id="fig|45074.5.peg.3227"/>
<evidence type="ECO:0000313" key="2">
    <source>
        <dbReference type="EMBL" id="KTD56310.1"/>
    </source>
</evidence>
<dbReference type="Proteomes" id="UP000054703">
    <property type="component" value="Unassembled WGS sequence"/>
</dbReference>
<proteinExistence type="predicted"/>
<dbReference type="InterPro" id="IPR014145">
    <property type="entry name" value="LigD_pol_dom"/>
</dbReference>
<keyword evidence="2" id="KW-0436">Ligase</keyword>
<dbReference type="NCBIfam" id="TIGR02778">
    <property type="entry name" value="ligD_pol"/>
    <property type="match status" value="1"/>
</dbReference>
<evidence type="ECO:0000313" key="3">
    <source>
        <dbReference type="Proteomes" id="UP000054703"/>
    </source>
</evidence>
<accession>A0A0W0YIC0</accession>
<dbReference type="InterPro" id="IPR052171">
    <property type="entry name" value="NHEJ_LigD"/>
</dbReference>
<feature type="domain" description="DNA ligase D polymerase" evidence="1">
    <location>
        <begin position="23"/>
        <end position="276"/>
    </location>
</feature>
<dbReference type="RefSeq" id="WP_058514965.1">
    <property type="nucleotide sequence ID" value="NZ_CAAAIH010000010.1"/>
</dbReference>
<evidence type="ECO:0000259" key="1">
    <source>
        <dbReference type="Pfam" id="PF21686"/>
    </source>
</evidence>
<name>A0A0W0YIC0_9GAMM</name>